<dbReference type="GO" id="GO:0000307">
    <property type="term" value="C:cyclin-dependent protein kinase holoenzyme complex"/>
    <property type="evidence" value="ECO:0007669"/>
    <property type="project" value="TreeGrafter"/>
</dbReference>
<accession>A0A1E5R8S0</accession>
<evidence type="ECO:0000313" key="1">
    <source>
        <dbReference type="EMBL" id="OEJ83319.1"/>
    </source>
</evidence>
<dbReference type="GO" id="GO:0005634">
    <property type="term" value="C:nucleus"/>
    <property type="evidence" value="ECO:0007669"/>
    <property type="project" value="TreeGrafter"/>
</dbReference>
<dbReference type="GO" id="GO:0016538">
    <property type="term" value="F:cyclin-dependent protein serine/threonine kinase regulator activity"/>
    <property type="evidence" value="ECO:0007669"/>
    <property type="project" value="TreeGrafter"/>
</dbReference>
<keyword evidence="2" id="KW-1185">Reference proteome</keyword>
<evidence type="ECO:0000313" key="2">
    <source>
        <dbReference type="Proteomes" id="UP000095605"/>
    </source>
</evidence>
<reference evidence="2" key="1">
    <citation type="journal article" date="2016" name="Genome Announc.">
        <title>Genome sequences of three species of Hanseniaspora isolated from spontaneous wine fermentations.</title>
        <authorList>
            <person name="Sternes P.R."/>
            <person name="Lee D."/>
            <person name="Kutyna D.R."/>
            <person name="Borneman A.R."/>
        </authorList>
    </citation>
    <scope>NUCLEOTIDE SEQUENCE [LARGE SCALE GENOMIC DNA]</scope>
    <source>
        <strain evidence="2">AWRI3578</strain>
    </source>
</reference>
<proteinExistence type="predicted"/>
<dbReference type="Gene3D" id="1.10.472.10">
    <property type="entry name" value="Cyclin-like"/>
    <property type="match status" value="1"/>
</dbReference>
<dbReference type="InterPro" id="IPR013922">
    <property type="entry name" value="Cyclin_PHO80-like"/>
</dbReference>
<comment type="caution">
    <text evidence="1">The sequence shown here is derived from an EMBL/GenBank/DDBJ whole genome shotgun (WGS) entry which is preliminary data.</text>
</comment>
<dbReference type="Proteomes" id="UP000095605">
    <property type="component" value="Unassembled WGS sequence"/>
</dbReference>
<dbReference type="CDD" id="cd20557">
    <property type="entry name" value="CYCLIN_ScPCL1-like"/>
    <property type="match status" value="1"/>
</dbReference>
<dbReference type="AlphaFoldDB" id="A0A1E5R8S0"/>
<dbReference type="GO" id="GO:0019901">
    <property type="term" value="F:protein kinase binding"/>
    <property type="evidence" value="ECO:0007669"/>
    <property type="project" value="InterPro"/>
</dbReference>
<organism evidence="1 2">
    <name type="scientific">Hanseniaspora opuntiae</name>
    <dbReference type="NCBI Taxonomy" id="211096"/>
    <lineage>
        <taxon>Eukaryota</taxon>
        <taxon>Fungi</taxon>
        <taxon>Dikarya</taxon>
        <taxon>Ascomycota</taxon>
        <taxon>Saccharomycotina</taxon>
        <taxon>Saccharomycetes</taxon>
        <taxon>Saccharomycodales</taxon>
        <taxon>Saccharomycodaceae</taxon>
        <taxon>Hanseniaspora</taxon>
    </lineage>
</organism>
<dbReference type="SUPFAM" id="SSF47954">
    <property type="entry name" value="Cyclin-like"/>
    <property type="match status" value="1"/>
</dbReference>
<dbReference type="PANTHER" id="PTHR15615:SF27">
    <property type="entry name" value="PHO85 CYCLIN CLG1"/>
    <property type="match status" value="1"/>
</dbReference>
<dbReference type="OrthoDB" id="244495at2759"/>
<dbReference type="EMBL" id="LPNL01000007">
    <property type="protein sequence ID" value="OEJ83319.1"/>
    <property type="molecule type" value="Genomic_DNA"/>
</dbReference>
<dbReference type="PANTHER" id="PTHR15615">
    <property type="match status" value="1"/>
</dbReference>
<name>A0A1E5R8S0_9ASCO</name>
<dbReference type="InterPro" id="IPR036915">
    <property type="entry name" value="Cyclin-like_sf"/>
</dbReference>
<dbReference type="Pfam" id="PF08613">
    <property type="entry name" value="Cyclin"/>
    <property type="match status" value="1"/>
</dbReference>
<sequence length="289" mass="33456">MFAPNGFYYTNSLMNNGYNLYNQSNVSSSYPPGLSHTRSTSMSLADKPKVVGGVCEVLDYDIKYMTHFVVEHSLITCGKIINDSDEVSGVSSQLYKKGIEYVLNATRLPRSTIYIALNYLHSYVHKSKLRNFDFDMIYQHVITSLILGNKFNDDKMFANKTWSTASGIDLKVLNKLEIDFLKKLDYNLNDPSYSSTYDLYDNIFMDIVVNLTTKAQNAMNYSSMAPQNVMASSNDYYQPQYNDYQQMNYYPNQNMGNYMNYQNMQQYYNNQPLQQSYVSMSPSFSNYHY</sequence>
<gene>
    <name evidence="1" type="ORF">AWRI3578_g2978</name>
</gene>
<protein>
    <submittedName>
        <fullName evidence="1">PHO85 cyclin CLG1</fullName>
    </submittedName>
</protein>